<feature type="transmembrane region" description="Helical" evidence="6">
    <location>
        <begin position="155"/>
        <end position="177"/>
    </location>
</feature>
<feature type="transmembrane region" description="Helical" evidence="6">
    <location>
        <begin position="91"/>
        <end position="120"/>
    </location>
</feature>
<feature type="transmembrane region" description="Helical" evidence="6">
    <location>
        <begin position="49"/>
        <end position="70"/>
    </location>
</feature>
<gene>
    <name evidence="7" type="ORF">S01H1_56793</name>
</gene>
<reference evidence="7" key="1">
    <citation type="journal article" date="2014" name="Front. Microbiol.">
        <title>High frequency of phylogenetically diverse reductive dehalogenase-homologous genes in deep subseafloor sedimentary metagenomes.</title>
        <authorList>
            <person name="Kawai M."/>
            <person name="Futagami T."/>
            <person name="Toyoda A."/>
            <person name="Takaki Y."/>
            <person name="Nishi S."/>
            <person name="Hori S."/>
            <person name="Arai W."/>
            <person name="Tsubouchi T."/>
            <person name="Morono Y."/>
            <person name="Uchiyama I."/>
            <person name="Ito T."/>
            <person name="Fujiyama A."/>
            <person name="Inagaki F."/>
            <person name="Takami H."/>
        </authorList>
    </citation>
    <scope>NUCLEOTIDE SEQUENCE</scope>
    <source>
        <strain evidence="7">Expedition CK06-06</strain>
    </source>
</reference>
<feature type="transmembrane region" description="Helical" evidence="6">
    <location>
        <begin position="7"/>
        <end position="29"/>
    </location>
</feature>
<evidence type="ECO:0000256" key="5">
    <source>
        <dbReference type="ARBA" id="ARBA00023136"/>
    </source>
</evidence>
<evidence type="ECO:0000256" key="1">
    <source>
        <dbReference type="ARBA" id="ARBA00004651"/>
    </source>
</evidence>
<evidence type="ECO:0000256" key="3">
    <source>
        <dbReference type="ARBA" id="ARBA00022692"/>
    </source>
</evidence>
<dbReference type="InterPro" id="IPR001851">
    <property type="entry name" value="ABC_transp_permease"/>
</dbReference>
<name>X0X8T7_9ZZZZ</name>
<organism evidence="7">
    <name type="scientific">marine sediment metagenome</name>
    <dbReference type="NCBI Taxonomy" id="412755"/>
    <lineage>
        <taxon>unclassified sequences</taxon>
        <taxon>metagenomes</taxon>
        <taxon>ecological metagenomes</taxon>
    </lineage>
</organism>
<evidence type="ECO:0000256" key="6">
    <source>
        <dbReference type="SAM" id="Phobius"/>
    </source>
</evidence>
<sequence length="215" mass="22828">MNVAAGVSKLLAGIIMMTVLYSVNLRIMGRSNYSLLNLPSMFDWLSSSWGVVAMCCIIASVVFFILWYLLRTEFGFFLRAAGENPTVVTRSGISVGVFTVIGLAMANALIAFGGGLLAQIHGFADIGMGTGLIVIALASLLIGEAVLAPRSVPRLLAAAIVGSWLYQFVLAIGLRLGMDPRDLKLTTGVLLAAAVVFRKQLTRSRADESIGCSVL</sequence>
<dbReference type="Pfam" id="PF02653">
    <property type="entry name" value="BPD_transp_2"/>
    <property type="match status" value="1"/>
</dbReference>
<dbReference type="GO" id="GO:0022857">
    <property type="term" value="F:transmembrane transporter activity"/>
    <property type="evidence" value="ECO:0007669"/>
    <property type="project" value="InterPro"/>
</dbReference>
<feature type="transmembrane region" description="Helical" evidence="6">
    <location>
        <begin position="126"/>
        <end position="148"/>
    </location>
</feature>
<dbReference type="PANTHER" id="PTHR32196:SF69">
    <property type="entry name" value="BRANCHED-CHAIN AMINO ACID TRANSPORT SYSTEM, PERMEASE PROTEIN"/>
    <property type="match status" value="1"/>
</dbReference>
<keyword evidence="5 6" id="KW-0472">Membrane</keyword>
<keyword evidence="3 6" id="KW-0812">Transmembrane</keyword>
<dbReference type="EMBL" id="BARS01037005">
    <property type="protein sequence ID" value="GAG21381.1"/>
    <property type="molecule type" value="Genomic_DNA"/>
</dbReference>
<dbReference type="PANTHER" id="PTHR32196">
    <property type="entry name" value="ABC TRANSPORTER PERMEASE PROTEIN YPHD-RELATED-RELATED"/>
    <property type="match status" value="1"/>
</dbReference>
<evidence type="ECO:0008006" key="8">
    <source>
        <dbReference type="Google" id="ProtNLM"/>
    </source>
</evidence>
<protein>
    <recommendedName>
        <fullName evidence="8">ABC transporter permease</fullName>
    </recommendedName>
</protein>
<evidence type="ECO:0000256" key="4">
    <source>
        <dbReference type="ARBA" id="ARBA00022989"/>
    </source>
</evidence>
<dbReference type="AlphaFoldDB" id="X0X8T7"/>
<dbReference type="GO" id="GO:0005886">
    <property type="term" value="C:plasma membrane"/>
    <property type="evidence" value="ECO:0007669"/>
    <property type="project" value="UniProtKB-SubCell"/>
</dbReference>
<accession>X0X8T7</accession>
<evidence type="ECO:0000256" key="2">
    <source>
        <dbReference type="ARBA" id="ARBA00022475"/>
    </source>
</evidence>
<keyword evidence="2" id="KW-1003">Cell membrane</keyword>
<evidence type="ECO:0000313" key="7">
    <source>
        <dbReference type="EMBL" id="GAG21381.1"/>
    </source>
</evidence>
<dbReference type="CDD" id="cd06574">
    <property type="entry name" value="TM_PBP1_branched-chain-AA_like"/>
    <property type="match status" value="1"/>
</dbReference>
<keyword evidence="4 6" id="KW-1133">Transmembrane helix</keyword>
<proteinExistence type="predicted"/>
<comment type="subcellular location">
    <subcellularLocation>
        <location evidence="1">Cell membrane</location>
        <topology evidence="1">Multi-pass membrane protein</topology>
    </subcellularLocation>
</comment>
<comment type="caution">
    <text evidence="7">The sequence shown here is derived from an EMBL/GenBank/DDBJ whole genome shotgun (WGS) entry which is preliminary data.</text>
</comment>